<evidence type="ECO:0000313" key="3">
    <source>
        <dbReference type="Proteomes" id="UP001597046"/>
    </source>
</evidence>
<gene>
    <name evidence="2" type="ORF">ACFQ2V_14660</name>
</gene>
<dbReference type="Proteomes" id="UP001597046">
    <property type="component" value="Unassembled WGS sequence"/>
</dbReference>
<keyword evidence="3" id="KW-1185">Reference proteome</keyword>
<evidence type="ECO:0000256" key="1">
    <source>
        <dbReference type="SAM" id="MobiDB-lite"/>
    </source>
</evidence>
<name>A0ABW3N1H1_9MICO</name>
<feature type="compositionally biased region" description="Gly residues" evidence="1">
    <location>
        <begin position="98"/>
        <end position="112"/>
    </location>
</feature>
<comment type="caution">
    <text evidence="2">The sequence shown here is derived from an EMBL/GenBank/DDBJ whole genome shotgun (WGS) entry which is preliminary data.</text>
</comment>
<accession>A0ABW3N1H1</accession>
<evidence type="ECO:0000313" key="2">
    <source>
        <dbReference type="EMBL" id="MFD1055554.1"/>
    </source>
</evidence>
<feature type="region of interest" description="Disordered" evidence="1">
    <location>
        <begin position="94"/>
        <end position="127"/>
    </location>
</feature>
<dbReference type="RefSeq" id="WP_386053587.1">
    <property type="nucleotide sequence ID" value="NZ_JBHTKH010000009.1"/>
</dbReference>
<protein>
    <recommendedName>
        <fullName evidence="4">Excreted virulence factor EspC (Type VII ESX diderm)</fullName>
    </recommendedName>
</protein>
<dbReference type="EMBL" id="JBHTKH010000009">
    <property type="protein sequence ID" value="MFD1055554.1"/>
    <property type="molecule type" value="Genomic_DNA"/>
</dbReference>
<sequence length="127" mass="12789">MRYEIDTATLRASAATIEEVLAQVRRLGVVDDLRPVGAALPGGRCASGLPQVAAAWQTRLASTQWELRELGRFVSLAADGYDAVEQAARQVLGSTAGSTGGSAAGSTGGGARSGFPGVVRGGADGST</sequence>
<evidence type="ECO:0008006" key="4">
    <source>
        <dbReference type="Google" id="ProtNLM"/>
    </source>
</evidence>
<organism evidence="2 3">
    <name type="scientific">Terrabacter terrigena</name>
    <dbReference type="NCBI Taxonomy" id="574718"/>
    <lineage>
        <taxon>Bacteria</taxon>
        <taxon>Bacillati</taxon>
        <taxon>Actinomycetota</taxon>
        <taxon>Actinomycetes</taxon>
        <taxon>Micrococcales</taxon>
        <taxon>Intrasporangiaceae</taxon>
        <taxon>Terrabacter</taxon>
    </lineage>
</organism>
<reference evidence="3" key="1">
    <citation type="journal article" date="2019" name="Int. J. Syst. Evol. Microbiol.">
        <title>The Global Catalogue of Microorganisms (GCM) 10K type strain sequencing project: providing services to taxonomists for standard genome sequencing and annotation.</title>
        <authorList>
            <consortium name="The Broad Institute Genomics Platform"/>
            <consortium name="The Broad Institute Genome Sequencing Center for Infectious Disease"/>
            <person name="Wu L."/>
            <person name="Ma J."/>
        </authorList>
    </citation>
    <scope>NUCLEOTIDE SEQUENCE [LARGE SCALE GENOMIC DNA]</scope>
    <source>
        <strain evidence="3">CCUG 57508</strain>
    </source>
</reference>
<proteinExistence type="predicted"/>